<protein>
    <submittedName>
        <fullName evidence="2">Prepilin-type N-terminal cleavage/methylation domain-containing protein</fullName>
    </submittedName>
</protein>
<proteinExistence type="predicted"/>
<accession>A0ABY6MRE3</accession>
<feature type="transmembrane region" description="Helical" evidence="1">
    <location>
        <begin position="20"/>
        <end position="48"/>
    </location>
</feature>
<dbReference type="RefSeq" id="WP_264892164.1">
    <property type="nucleotide sequence ID" value="NZ_CP110257.1"/>
</dbReference>
<keyword evidence="1" id="KW-1133">Transmembrane helix</keyword>
<evidence type="ECO:0000313" key="3">
    <source>
        <dbReference type="Proteomes" id="UP001163266"/>
    </source>
</evidence>
<dbReference type="NCBIfam" id="TIGR02532">
    <property type="entry name" value="IV_pilin_GFxxxE"/>
    <property type="match status" value="1"/>
</dbReference>
<keyword evidence="1" id="KW-0812">Transmembrane</keyword>
<keyword evidence="1" id="KW-0472">Membrane</keyword>
<reference evidence="2" key="1">
    <citation type="submission" date="2022-10" db="EMBL/GenBank/DDBJ databases">
        <title>Complete genome sequence of Schlegelella aquatica LMG 23380.</title>
        <authorList>
            <person name="Musilova J."/>
            <person name="Kourilova X."/>
            <person name="Bezdicek M."/>
            <person name="Hermankova K."/>
            <person name="Obruca S."/>
            <person name="Sedlar K."/>
        </authorList>
    </citation>
    <scope>NUCLEOTIDE SEQUENCE</scope>
    <source>
        <strain evidence="2">LMG 23380</strain>
    </source>
</reference>
<dbReference type="Pfam" id="PF07963">
    <property type="entry name" value="N_methyl"/>
    <property type="match status" value="1"/>
</dbReference>
<evidence type="ECO:0000256" key="1">
    <source>
        <dbReference type="SAM" id="Phobius"/>
    </source>
</evidence>
<dbReference type="InterPro" id="IPR012902">
    <property type="entry name" value="N_methyl_site"/>
</dbReference>
<organism evidence="2 3">
    <name type="scientific">Caldimonas aquatica</name>
    <dbReference type="NCBI Taxonomy" id="376175"/>
    <lineage>
        <taxon>Bacteria</taxon>
        <taxon>Pseudomonadati</taxon>
        <taxon>Pseudomonadota</taxon>
        <taxon>Betaproteobacteria</taxon>
        <taxon>Burkholderiales</taxon>
        <taxon>Sphaerotilaceae</taxon>
        <taxon>Caldimonas</taxon>
    </lineage>
</organism>
<dbReference type="PROSITE" id="PS00409">
    <property type="entry name" value="PROKAR_NTER_METHYL"/>
    <property type="match status" value="1"/>
</dbReference>
<name>A0ABY6MRE3_9BURK</name>
<evidence type="ECO:0000313" key="2">
    <source>
        <dbReference type="EMBL" id="UZD54580.1"/>
    </source>
</evidence>
<keyword evidence="3" id="KW-1185">Reference proteome</keyword>
<dbReference type="SUPFAM" id="SSF54523">
    <property type="entry name" value="Pili subunits"/>
    <property type="match status" value="1"/>
</dbReference>
<dbReference type="EMBL" id="CP110257">
    <property type="protein sequence ID" value="UZD54580.1"/>
    <property type="molecule type" value="Genomic_DNA"/>
</dbReference>
<gene>
    <name evidence="2" type="ORF">OMP39_13090</name>
</gene>
<sequence>MDALPEALRWSRRSAGRAPFGAGGFTLLELLVVMALLALVVGTVSLALRDPATSQLEREAERLSALLEAARAEARASALAVRWQPTPGAAEHDFRFIGLPSSVQLPQRWLEPGVQAQVVGAPVLVLGPEPIIGPQRVLLALGDRRIVLATDGLQPFAIAGEDTGAR</sequence>
<dbReference type="Proteomes" id="UP001163266">
    <property type="component" value="Chromosome"/>
</dbReference>
<dbReference type="InterPro" id="IPR045584">
    <property type="entry name" value="Pilin-like"/>
</dbReference>